<dbReference type="Pfam" id="PF00144">
    <property type="entry name" value="Beta-lactamase"/>
    <property type="match status" value="1"/>
</dbReference>
<dbReference type="AlphaFoldDB" id="A0A176QBJ2"/>
<evidence type="ECO:0000259" key="1">
    <source>
        <dbReference type="Pfam" id="PF00144"/>
    </source>
</evidence>
<sequence length="383" mass="41005">MSELADVLQRHVDDGVVVGAVAAVGPAVAPGDGGPEVVSAGRMSLDGPPMATDAIMRVQSMTKVVVAAAVLRLVEVDGLRLDDEVARWLPELARPVVLEHPDAALDRTVAAERPITVRHLLTCTSGYGIVDETSPLGAAMERFDLAAGPRPWALDASTWVERLGALPLVGQPGEVWRYHHSFGLLGVMLSRRAGRPLHEHLREVLLDPLGMPDTGSWVPQDQLHRLPAAYRWDDALVETDPLHGGSYAGDPGRDVSHGELVSTAADVLALLRMLHDGRDAQGHPFVGDELRRLMRTDAVPDRAKTPESFPYSERFWEGTGWGLGVGIRTDGPGAGRFGWTGGLGTDCWLDPSAWCGVALVQTEMSPPVMGLLGDVDAIADPRA</sequence>
<name>A0A176QBJ2_9MICO</name>
<dbReference type="InterPro" id="IPR050789">
    <property type="entry name" value="Diverse_Enzym_Activities"/>
</dbReference>
<evidence type="ECO:0000313" key="3">
    <source>
        <dbReference type="Proteomes" id="UP000076976"/>
    </source>
</evidence>
<dbReference type="Gene3D" id="3.40.710.10">
    <property type="entry name" value="DD-peptidase/beta-lactamase superfamily"/>
    <property type="match status" value="1"/>
</dbReference>
<organism evidence="2 3">
    <name type="scientific">Janibacter melonis</name>
    <dbReference type="NCBI Taxonomy" id="262209"/>
    <lineage>
        <taxon>Bacteria</taxon>
        <taxon>Bacillati</taxon>
        <taxon>Actinomycetota</taxon>
        <taxon>Actinomycetes</taxon>
        <taxon>Micrococcales</taxon>
        <taxon>Intrasporangiaceae</taxon>
        <taxon>Janibacter</taxon>
    </lineage>
</organism>
<dbReference type="InterPro" id="IPR001466">
    <property type="entry name" value="Beta-lactam-related"/>
</dbReference>
<feature type="domain" description="Beta-lactamase-related" evidence="1">
    <location>
        <begin position="23"/>
        <end position="367"/>
    </location>
</feature>
<gene>
    <name evidence="2" type="ORF">AWH69_12195</name>
</gene>
<keyword evidence="3" id="KW-1185">Reference proteome</keyword>
<dbReference type="PANTHER" id="PTHR43283">
    <property type="entry name" value="BETA-LACTAMASE-RELATED"/>
    <property type="match status" value="1"/>
</dbReference>
<dbReference type="SUPFAM" id="SSF56601">
    <property type="entry name" value="beta-lactamase/transpeptidase-like"/>
    <property type="match status" value="1"/>
</dbReference>
<protein>
    <recommendedName>
        <fullName evidence="1">Beta-lactamase-related domain-containing protein</fullName>
    </recommendedName>
</protein>
<reference evidence="2 3" key="1">
    <citation type="submission" date="2016-01" db="EMBL/GenBank/DDBJ databases">
        <title>Janibacter melonis strain CD11_4 genome sequencing and assembly.</title>
        <authorList>
            <person name="Nair G.R."/>
            <person name="Kaur G."/>
            <person name="Chander A.M."/>
            <person name="Mayilraj S."/>
        </authorList>
    </citation>
    <scope>NUCLEOTIDE SEQUENCE [LARGE SCALE GENOMIC DNA]</scope>
    <source>
        <strain evidence="2 3">CD11-4</strain>
    </source>
</reference>
<dbReference type="PANTHER" id="PTHR43283:SF3">
    <property type="entry name" value="BETA-LACTAMASE FAMILY PROTEIN (AFU_ORTHOLOGUE AFUA_5G07500)"/>
    <property type="match status" value="1"/>
</dbReference>
<evidence type="ECO:0000313" key="2">
    <source>
        <dbReference type="EMBL" id="OAB87121.1"/>
    </source>
</evidence>
<dbReference type="EMBL" id="LQZG01000003">
    <property type="protein sequence ID" value="OAB87121.1"/>
    <property type="molecule type" value="Genomic_DNA"/>
</dbReference>
<proteinExistence type="predicted"/>
<dbReference type="RefSeq" id="WP_068275949.1">
    <property type="nucleotide sequence ID" value="NZ_LQZG01000003.1"/>
</dbReference>
<dbReference type="InterPro" id="IPR012338">
    <property type="entry name" value="Beta-lactam/transpept-like"/>
</dbReference>
<comment type="caution">
    <text evidence="2">The sequence shown here is derived from an EMBL/GenBank/DDBJ whole genome shotgun (WGS) entry which is preliminary data.</text>
</comment>
<accession>A0A176QBJ2</accession>
<dbReference type="Proteomes" id="UP000076976">
    <property type="component" value="Unassembled WGS sequence"/>
</dbReference>
<dbReference type="STRING" id="262209.AWH69_12195"/>